<sequence length="435" mass="47793">MLARAITSGYRFLRGLRQRLNGRSTPHARSLLLLRLENRDLLSAHLGKAGFNHLLVGLTVRLSRAIRPDDPVQMPERGMFAVVLTNRHEDEAKRIALRLQAQAQKHLPISGISVLPVLTGVLVHAEGAGQPDLEDLVRNARCRLDDGDPSRLGRITLFAHDPDLDGGDLPATVAEAAADGQIVAHFQPQLCCNSGRVTGFEALARWNHPARGLLPPSAFMPRMSDEDHRALTLCIMRQAILALKHWDQQGWHVPTVSINISNSELSDPGFATALLWELDRQDIGADRLVLEVLENVAPVTSSTEARENLSLLTRAGCRLDLDDFGTGYASLDAIRQFGIHRIKIDRSFVMGCDIDAGQQRMILAILALAERLGIAALAEGVETRDEHGFLAQMGCDEVQGYAIARPMSLEDTFEFLSQHAVNSRNMPGLPRRDAG</sequence>
<dbReference type="InterPro" id="IPR001633">
    <property type="entry name" value="EAL_dom"/>
</dbReference>
<feature type="domain" description="GGDEF" evidence="2">
    <location>
        <begin position="27"/>
        <end position="162"/>
    </location>
</feature>
<dbReference type="SMART" id="SM00052">
    <property type="entry name" value="EAL"/>
    <property type="match status" value="1"/>
</dbReference>
<name>A0ABT2KAP3_9RHOB</name>
<dbReference type="Gene3D" id="3.20.20.450">
    <property type="entry name" value="EAL domain"/>
    <property type="match status" value="1"/>
</dbReference>
<dbReference type="PANTHER" id="PTHR33121:SF70">
    <property type="entry name" value="SIGNALING PROTEIN YKOW"/>
    <property type="match status" value="1"/>
</dbReference>
<reference evidence="3 4" key="1">
    <citation type="submission" date="2022-04" db="EMBL/GenBank/DDBJ databases">
        <title>Paracoccus sp. YLB-12 draft genome sequence.</title>
        <authorList>
            <person name="Yu L."/>
        </authorList>
    </citation>
    <scope>NUCLEOTIDE SEQUENCE [LARGE SCALE GENOMIC DNA]</scope>
    <source>
        <strain evidence="3 4">YLB-12</strain>
    </source>
</reference>
<dbReference type="PROSITE" id="PS50883">
    <property type="entry name" value="EAL"/>
    <property type="match status" value="1"/>
</dbReference>
<dbReference type="InterPro" id="IPR050706">
    <property type="entry name" value="Cyclic-di-GMP_PDE-like"/>
</dbReference>
<evidence type="ECO:0000259" key="1">
    <source>
        <dbReference type="PROSITE" id="PS50883"/>
    </source>
</evidence>
<evidence type="ECO:0000313" key="3">
    <source>
        <dbReference type="EMBL" id="MCT4333441.1"/>
    </source>
</evidence>
<dbReference type="SUPFAM" id="SSF55073">
    <property type="entry name" value="Nucleotide cyclase"/>
    <property type="match status" value="1"/>
</dbReference>
<accession>A0ABT2KAP3</accession>
<feature type="domain" description="EAL" evidence="1">
    <location>
        <begin position="166"/>
        <end position="420"/>
    </location>
</feature>
<dbReference type="Gene3D" id="3.30.70.270">
    <property type="match status" value="1"/>
</dbReference>
<dbReference type="CDD" id="cd01948">
    <property type="entry name" value="EAL"/>
    <property type="match status" value="1"/>
</dbReference>
<dbReference type="InterPro" id="IPR043128">
    <property type="entry name" value="Rev_trsase/Diguanyl_cyclase"/>
</dbReference>
<dbReference type="InterPro" id="IPR000160">
    <property type="entry name" value="GGDEF_dom"/>
</dbReference>
<dbReference type="Proteomes" id="UP001320702">
    <property type="component" value="Unassembled WGS sequence"/>
</dbReference>
<dbReference type="InterPro" id="IPR035919">
    <property type="entry name" value="EAL_sf"/>
</dbReference>
<dbReference type="PROSITE" id="PS50887">
    <property type="entry name" value="GGDEF"/>
    <property type="match status" value="1"/>
</dbReference>
<dbReference type="EMBL" id="JANAVZ010000005">
    <property type="protein sequence ID" value="MCT4333441.1"/>
    <property type="molecule type" value="Genomic_DNA"/>
</dbReference>
<organism evidence="3 4">
    <name type="scientific">Paracoccus maritimus</name>
    <dbReference type="NCBI Taxonomy" id="2933292"/>
    <lineage>
        <taxon>Bacteria</taxon>
        <taxon>Pseudomonadati</taxon>
        <taxon>Pseudomonadota</taxon>
        <taxon>Alphaproteobacteria</taxon>
        <taxon>Rhodobacterales</taxon>
        <taxon>Paracoccaceae</taxon>
        <taxon>Paracoccus</taxon>
    </lineage>
</organism>
<dbReference type="PANTHER" id="PTHR33121">
    <property type="entry name" value="CYCLIC DI-GMP PHOSPHODIESTERASE PDEF"/>
    <property type="match status" value="1"/>
</dbReference>
<evidence type="ECO:0000259" key="2">
    <source>
        <dbReference type="PROSITE" id="PS50887"/>
    </source>
</evidence>
<dbReference type="Pfam" id="PF00563">
    <property type="entry name" value="EAL"/>
    <property type="match status" value="1"/>
</dbReference>
<proteinExistence type="predicted"/>
<dbReference type="InterPro" id="IPR029787">
    <property type="entry name" value="Nucleotide_cyclase"/>
</dbReference>
<evidence type="ECO:0000313" key="4">
    <source>
        <dbReference type="Proteomes" id="UP001320702"/>
    </source>
</evidence>
<dbReference type="Pfam" id="PF00990">
    <property type="entry name" value="GGDEF"/>
    <property type="match status" value="1"/>
</dbReference>
<comment type="caution">
    <text evidence="3">The sequence shown here is derived from an EMBL/GenBank/DDBJ whole genome shotgun (WGS) entry which is preliminary data.</text>
</comment>
<protein>
    <submittedName>
        <fullName evidence="3">GGDEF domain-containing phosphodiesterase</fullName>
    </submittedName>
</protein>
<gene>
    <name evidence="3" type="ORF">MU516_11255</name>
</gene>
<dbReference type="RefSeq" id="WP_260277304.1">
    <property type="nucleotide sequence ID" value="NZ_JANAVZ010000005.1"/>
</dbReference>
<dbReference type="SUPFAM" id="SSF141868">
    <property type="entry name" value="EAL domain-like"/>
    <property type="match status" value="1"/>
</dbReference>
<keyword evidence="4" id="KW-1185">Reference proteome</keyword>